<reference evidence="2" key="2">
    <citation type="journal article" date="2015" name="Fish Shellfish Immunol.">
        <title>Early steps in the European eel (Anguilla anguilla)-Vibrio vulnificus interaction in the gills: Role of the RtxA13 toxin.</title>
        <authorList>
            <person name="Callol A."/>
            <person name="Pajuelo D."/>
            <person name="Ebbesson L."/>
            <person name="Teles M."/>
            <person name="MacKenzie S."/>
            <person name="Amaro C."/>
        </authorList>
    </citation>
    <scope>NUCLEOTIDE SEQUENCE</scope>
</reference>
<name>A0A0E9RR74_ANGAN</name>
<organism evidence="2">
    <name type="scientific">Anguilla anguilla</name>
    <name type="common">European freshwater eel</name>
    <name type="synonym">Muraena anguilla</name>
    <dbReference type="NCBI Taxonomy" id="7936"/>
    <lineage>
        <taxon>Eukaryota</taxon>
        <taxon>Metazoa</taxon>
        <taxon>Chordata</taxon>
        <taxon>Craniata</taxon>
        <taxon>Vertebrata</taxon>
        <taxon>Euteleostomi</taxon>
        <taxon>Actinopterygii</taxon>
        <taxon>Neopterygii</taxon>
        <taxon>Teleostei</taxon>
        <taxon>Anguilliformes</taxon>
        <taxon>Anguillidae</taxon>
        <taxon>Anguilla</taxon>
    </lineage>
</organism>
<protein>
    <submittedName>
        <fullName evidence="2">Uncharacterized protein</fullName>
    </submittedName>
</protein>
<proteinExistence type="predicted"/>
<evidence type="ECO:0000313" key="2">
    <source>
        <dbReference type="EMBL" id="JAH31706.1"/>
    </source>
</evidence>
<feature type="region of interest" description="Disordered" evidence="1">
    <location>
        <begin position="1"/>
        <end position="46"/>
    </location>
</feature>
<sequence>MKLLGALHQSKSHRDQSTGHRAYRHSPRLPAPSTHGRHRLRSQEPC</sequence>
<evidence type="ECO:0000256" key="1">
    <source>
        <dbReference type="SAM" id="MobiDB-lite"/>
    </source>
</evidence>
<dbReference type="EMBL" id="GBXM01076871">
    <property type="protein sequence ID" value="JAH31706.1"/>
    <property type="molecule type" value="Transcribed_RNA"/>
</dbReference>
<dbReference type="AlphaFoldDB" id="A0A0E9RR74"/>
<reference evidence="2" key="1">
    <citation type="submission" date="2014-11" db="EMBL/GenBank/DDBJ databases">
        <authorList>
            <person name="Amaro Gonzalez C."/>
        </authorList>
    </citation>
    <scope>NUCLEOTIDE SEQUENCE</scope>
</reference>
<accession>A0A0E9RR74</accession>